<evidence type="ECO:0000256" key="3">
    <source>
        <dbReference type="SAM" id="MobiDB-lite"/>
    </source>
</evidence>
<dbReference type="InterPro" id="IPR001375">
    <property type="entry name" value="Peptidase_S9_cat"/>
</dbReference>
<evidence type="ECO:0000256" key="2">
    <source>
        <dbReference type="ARBA" id="ARBA00022825"/>
    </source>
</evidence>
<evidence type="ECO:0000256" key="1">
    <source>
        <dbReference type="ARBA" id="ARBA00022801"/>
    </source>
</evidence>
<evidence type="ECO:0000259" key="4">
    <source>
        <dbReference type="Pfam" id="PF00326"/>
    </source>
</evidence>
<dbReference type="EMBL" id="AOIP01000020">
    <property type="protein sequence ID" value="ELZ05819.1"/>
    <property type="molecule type" value="Genomic_DNA"/>
</dbReference>
<comment type="caution">
    <text evidence="5">The sequence shown here is derived from an EMBL/GenBank/DDBJ whole genome shotgun (WGS) entry which is preliminary data.</text>
</comment>
<dbReference type="Proteomes" id="UP000011591">
    <property type="component" value="Unassembled WGS sequence"/>
</dbReference>
<dbReference type="OrthoDB" id="25019at2157"/>
<feature type="domain" description="Peptidase S9 prolyl oligopeptidase catalytic" evidence="4">
    <location>
        <begin position="514"/>
        <end position="720"/>
    </location>
</feature>
<keyword evidence="2" id="KW-0645">Protease</keyword>
<feature type="compositionally biased region" description="Basic and acidic residues" evidence="3">
    <location>
        <begin position="287"/>
        <end position="297"/>
    </location>
</feature>
<dbReference type="PATRIC" id="fig|1227491.4.peg.1997"/>
<feature type="region of interest" description="Disordered" evidence="3">
    <location>
        <begin position="283"/>
        <end position="305"/>
    </location>
</feature>
<dbReference type="RefSeq" id="WP_006665401.1">
    <property type="nucleotide sequence ID" value="NZ_AOIP01000020.1"/>
</dbReference>
<keyword evidence="2" id="KW-0720">Serine protease</keyword>
<keyword evidence="1" id="KW-0378">Hydrolase</keyword>
<dbReference type="PANTHER" id="PTHR42776">
    <property type="entry name" value="SERINE PEPTIDASE S9 FAMILY MEMBER"/>
    <property type="match status" value="1"/>
</dbReference>
<dbReference type="InterPro" id="IPR011659">
    <property type="entry name" value="WD40"/>
</dbReference>
<dbReference type="GO" id="GO:0004252">
    <property type="term" value="F:serine-type endopeptidase activity"/>
    <property type="evidence" value="ECO:0007669"/>
    <property type="project" value="TreeGrafter"/>
</dbReference>
<feature type="compositionally biased region" description="Gly residues" evidence="3">
    <location>
        <begin position="435"/>
        <end position="448"/>
    </location>
</feature>
<dbReference type="Gene3D" id="2.120.10.30">
    <property type="entry name" value="TolB, C-terminal domain"/>
    <property type="match status" value="2"/>
</dbReference>
<dbReference type="Pfam" id="PF00326">
    <property type="entry name" value="Peptidase_S9"/>
    <property type="match status" value="1"/>
</dbReference>
<proteinExistence type="predicted"/>
<gene>
    <name evidence="5" type="ORF">C480_09675</name>
</gene>
<organism evidence="5 6">
    <name type="scientific">Natrialba aegyptia DSM 13077</name>
    <dbReference type="NCBI Taxonomy" id="1227491"/>
    <lineage>
        <taxon>Archaea</taxon>
        <taxon>Methanobacteriati</taxon>
        <taxon>Methanobacteriota</taxon>
        <taxon>Stenosarchaea group</taxon>
        <taxon>Halobacteria</taxon>
        <taxon>Halobacteriales</taxon>
        <taxon>Natrialbaceae</taxon>
        <taxon>Natrialba</taxon>
    </lineage>
</organism>
<protein>
    <submittedName>
        <fullName evidence="5">Peptidase S9 prolyl oligopeptidase active site domain-containing protein</fullName>
    </submittedName>
</protein>
<dbReference type="SUPFAM" id="SSF53474">
    <property type="entry name" value="alpha/beta-Hydrolases"/>
    <property type="match status" value="1"/>
</dbReference>
<feature type="region of interest" description="Disordered" evidence="3">
    <location>
        <begin position="433"/>
        <end position="468"/>
    </location>
</feature>
<evidence type="ECO:0000313" key="6">
    <source>
        <dbReference type="Proteomes" id="UP000011591"/>
    </source>
</evidence>
<dbReference type="PANTHER" id="PTHR42776:SF4">
    <property type="entry name" value="ACYLAMINO-ACID-RELEASING ENZYME"/>
    <property type="match status" value="1"/>
</dbReference>
<keyword evidence="6" id="KW-1185">Reference proteome</keyword>
<evidence type="ECO:0000313" key="5">
    <source>
        <dbReference type="EMBL" id="ELZ05819.1"/>
    </source>
</evidence>
<accession>M0B843</accession>
<sequence length="749" mass="81651">MNAITAADYYDLRQVSEPRLSPDDERVAFVRRTPTDDRSHEATIFVVPVGGDEPTQFTISEGVDSQPRFSPDGDRLAFVSTRGEADDRQQLWVAPTTGGEARQLTSVVGGVTELEWSPDGSRLLFTQRVTADDRAEDRDLAVDPDYEPAEPDPRVIDRMVYRADTEYADGRRSHAYVLDVETALERDADPREAGTGDAIERLIDGDEDHISPTWGDDATIYYAVKTAAEGVHPDDSLRYDLYEHDLDTDEATAFAQTTGWATELAATADGLVAFEFTPAERSSMRQTEVRVHDRETGTETTPTASLDRTIGHRCDFAWAPDGESLYFTTPETGSRVLWSVAVGAGMGAGADDGTSDEVGSEEPTRVYGEGVTVADFSVGENAVALVQSEWDHPGDVFVTTRSGTETHRLTRVNGDLLADRAVRQPEEVWFEGGAVADGGTGDGAGAEGGTDDGVKGGDGGDDGDGAETQIQGWLLTPPEFDADAAGGPDETYPLVVEIHGGPHAQWTTAGTMWHEFQTLAAQGYVVFWCNPRGSTGYGEAHATAIDRDWGDVTLADVLSGVETVCEREFVDEDETFVTGGSFGGFMTAWTVTRTDRFRAAVSQRGVYDLTGFYGSTDAFKLIEGDFDATPWDEPDFLWENSPVAHVAEVETPTLVLHSDRDYRTPANTAELFYLGLQKHGVDTRMVRYPREGHELSRSGEPGHVVDRLERLVRWFDGYADSREARPALERERGAGLSGGLAESDESDEE</sequence>
<name>M0B843_9EURY</name>
<reference evidence="5 6" key="1">
    <citation type="journal article" date="2014" name="PLoS Genet.">
        <title>Phylogenetically driven sequencing of extremely halophilic archaea reveals strategies for static and dynamic osmo-response.</title>
        <authorList>
            <person name="Becker E.A."/>
            <person name="Seitzer P.M."/>
            <person name="Tritt A."/>
            <person name="Larsen D."/>
            <person name="Krusor M."/>
            <person name="Yao A.I."/>
            <person name="Wu D."/>
            <person name="Madern D."/>
            <person name="Eisen J.A."/>
            <person name="Darling A.E."/>
            <person name="Facciotti M.T."/>
        </authorList>
    </citation>
    <scope>NUCLEOTIDE SEQUENCE [LARGE SCALE GENOMIC DNA]</scope>
    <source>
        <strain evidence="5 6">DSM 13077</strain>
    </source>
</reference>
<dbReference type="InterPro" id="IPR029058">
    <property type="entry name" value="AB_hydrolase_fold"/>
</dbReference>
<dbReference type="Gene3D" id="3.40.50.1820">
    <property type="entry name" value="alpha/beta hydrolase"/>
    <property type="match status" value="1"/>
</dbReference>
<dbReference type="GO" id="GO:0006508">
    <property type="term" value="P:proteolysis"/>
    <property type="evidence" value="ECO:0007669"/>
    <property type="project" value="InterPro"/>
</dbReference>
<dbReference type="SUPFAM" id="SSF82171">
    <property type="entry name" value="DPP6 N-terminal domain-like"/>
    <property type="match status" value="1"/>
</dbReference>
<dbReference type="AlphaFoldDB" id="M0B843"/>
<dbReference type="Pfam" id="PF07676">
    <property type="entry name" value="PD40"/>
    <property type="match status" value="1"/>
</dbReference>
<dbReference type="InterPro" id="IPR011042">
    <property type="entry name" value="6-blade_b-propeller_TolB-like"/>
</dbReference>
<feature type="region of interest" description="Disordered" evidence="3">
    <location>
        <begin position="725"/>
        <end position="749"/>
    </location>
</feature>